<dbReference type="PANTHER" id="PTHR42732">
    <property type="entry name" value="BETA-GALACTOSIDASE"/>
    <property type="match status" value="1"/>
</dbReference>
<dbReference type="PROSITE" id="PS00608">
    <property type="entry name" value="GLYCOSYL_HYDROL_F2_2"/>
    <property type="match status" value="1"/>
</dbReference>
<dbReference type="PANTHER" id="PTHR42732:SF1">
    <property type="entry name" value="BETA-MANNOSIDASE"/>
    <property type="match status" value="1"/>
</dbReference>
<dbReference type="InterPro" id="IPR013783">
    <property type="entry name" value="Ig-like_fold"/>
</dbReference>
<dbReference type="Pfam" id="PF18565">
    <property type="entry name" value="Glyco_hydro2_C5"/>
    <property type="match status" value="1"/>
</dbReference>
<dbReference type="Pfam" id="PF00703">
    <property type="entry name" value="Glyco_hydro_2"/>
    <property type="match status" value="1"/>
</dbReference>
<dbReference type="SUPFAM" id="SSF49303">
    <property type="entry name" value="beta-Galactosidase/glucuronidase domain"/>
    <property type="match status" value="1"/>
</dbReference>
<dbReference type="InterPro" id="IPR040605">
    <property type="entry name" value="Glyco_hydro2_dom5"/>
</dbReference>
<keyword evidence="2" id="KW-0378">Hydrolase</keyword>
<dbReference type="Pfam" id="PF02836">
    <property type="entry name" value="Glyco_hydro_2_C"/>
    <property type="match status" value="1"/>
</dbReference>
<dbReference type="InterPro" id="IPR006102">
    <property type="entry name" value="Ig-like_GH2"/>
</dbReference>
<dbReference type="Gene3D" id="2.60.120.260">
    <property type="entry name" value="Galactose-binding domain-like"/>
    <property type="match status" value="1"/>
</dbReference>
<name>A0A364Y5T7_9BACT</name>
<evidence type="ECO:0000313" key="10">
    <source>
        <dbReference type="Proteomes" id="UP000251889"/>
    </source>
</evidence>
<dbReference type="SUPFAM" id="SSF49785">
    <property type="entry name" value="Galactose-binding domain-like"/>
    <property type="match status" value="1"/>
</dbReference>
<dbReference type="InterPro" id="IPR006103">
    <property type="entry name" value="Glyco_hydro_2_cat"/>
</dbReference>
<feature type="domain" description="Glycosyl hydrolases family 2 sugar binding" evidence="6">
    <location>
        <begin position="89"/>
        <end position="182"/>
    </location>
</feature>
<feature type="domain" description="Glycoside hydrolase family 2" evidence="8">
    <location>
        <begin position="702"/>
        <end position="801"/>
    </location>
</feature>
<dbReference type="Gene3D" id="3.20.20.80">
    <property type="entry name" value="Glycosidases"/>
    <property type="match status" value="1"/>
</dbReference>
<feature type="domain" description="DUF4982" evidence="7">
    <location>
        <begin position="630"/>
        <end position="686"/>
    </location>
</feature>
<dbReference type="EMBL" id="QMFY01000002">
    <property type="protein sequence ID" value="RAW02323.1"/>
    <property type="molecule type" value="Genomic_DNA"/>
</dbReference>
<evidence type="ECO:0000259" key="4">
    <source>
        <dbReference type="Pfam" id="PF00703"/>
    </source>
</evidence>
<dbReference type="GO" id="GO:0005975">
    <property type="term" value="P:carbohydrate metabolic process"/>
    <property type="evidence" value="ECO:0007669"/>
    <property type="project" value="InterPro"/>
</dbReference>
<organism evidence="9 10">
    <name type="scientific">Pseudochryseolinea flava</name>
    <dbReference type="NCBI Taxonomy" id="2059302"/>
    <lineage>
        <taxon>Bacteria</taxon>
        <taxon>Pseudomonadati</taxon>
        <taxon>Bacteroidota</taxon>
        <taxon>Cytophagia</taxon>
        <taxon>Cytophagales</taxon>
        <taxon>Fulvivirgaceae</taxon>
        <taxon>Pseudochryseolinea</taxon>
    </lineage>
</organism>
<evidence type="ECO:0000259" key="7">
    <source>
        <dbReference type="Pfam" id="PF16355"/>
    </source>
</evidence>
<reference evidence="9 10" key="1">
    <citation type="submission" date="2018-06" db="EMBL/GenBank/DDBJ databases">
        <title>Chryseolinea flavus sp. nov., a member of the phylum Bacteroidetes isolated from soil.</title>
        <authorList>
            <person name="Li Y."/>
            <person name="Wang J."/>
        </authorList>
    </citation>
    <scope>NUCLEOTIDE SEQUENCE [LARGE SCALE GENOMIC DNA]</scope>
    <source>
        <strain evidence="9 10">SDU1-6</strain>
    </source>
</reference>
<comment type="similarity">
    <text evidence="1">Belongs to the glycosyl hydrolase 2 family.</text>
</comment>
<dbReference type="InterPro" id="IPR017853">
    <property type="entry name" value="GH"/>
</dbReference>
<evidence type="ECO:0000313" key="9">
    <source>
        <dbReference type="EMBL" id="RAW02323.1"/>
    </source>
</evidence>
<dbReference type="InterPro" id="IPR032311">
    <property type="entry name" value="DUF4982"/>
</dbReference>
<dbReference type="RefSeq" id="WP_112746145.1">
    <property type="nucleotide sequence ID" value="NZ_QMFY01000002.1"/>
</dbReference>
<proteinExistence type="inferred from homology"/>
<dbReference type="OrthoDB" id="1007335at2"/>
<evidence type="ECO:0000256" key="2">
    <source>
        <dbReference type="ARBA" id="ARBA00022801"/>
    </source>
</evidence>
<accession>A0A364Y5T7</accession>
<dbReference type="Pfam" id="PF02837">
    <property type="entry name" value="Glyco_hydro_2_N"/>
    <property type="match status" value="1"/>
</dbReference>
<dbReference type="AlphaFoldDB" id="A0A364Y5T7"/>
<dbReference type="SUPFAM" id="SSF51445">
    <property type="entry name" value="(Trans)glycosidases"/>
    <property type="match status" value="1"/>
</dbReference>
<feature type="domain" description="Glycoside hydrolase family 2 catalytic" evidence="5">
    <location>
        <begin position="301"/>
        <end position="493"/>
    </location>
</feature>
<dbReference type="PRINTS" id="PR00132">
    <property type="entry name" value="GLHYDRLASE2"/>
</dbReference>
<dbReference type="InterPro" id="IPR036156">
    <property type="entry name" value="Beta-gal/glucu_dom_sf"/>
</dbReference>
<keyword evidence="10" id="KW-1185">Reference proteome</keyword>
<comment type="caution">
    <text evidence="9">The sequence shown here is derived from an EMBL/GenBank/DDBJ whole genome shotgun (WGS) entry which is preliminary data.</text>
</comment>
<dbReference type="Gene3D" id="2.60.40.10">
    <property type="entry name" value="Immunoglobulins"/>
    <property type="match status" value="3"/>
</dbReference>
<sequence length="806" mass="90408">MISKMQMISRIIILSAMLLLMVVSPSRSQDSRGIDFNSGWKFYKGDGVGFEKRSFNDAAWRMQDLPHDWSIEGPFSDAWASGTGYLPGGIGWYRKSFTTTKDLIDKVVYLYFDGVYKNSEVWINEHYLGKRPNGYASFYHDITKYLDKKGKNVVAVRVDHTDFADSRWYSGSGINRKVYLINTNPIHVNVWGIAFVTPIVSKDRAHAEVSLEINNQSTTKSPAIVKTELLWNDVVVASKEKEISWNGNTTKETLAFEVSNPQLWSIETPHLYKLRVSIVINKKVVDVVTEQVGFRSFTFEKDTGFSLNGKSIKLKGVCIHDDAGALGSAVPAAVWERRLKILKTAGVNAIRMSHNPHQDYLYDLCDRLGFLVQDEAFDEWELGKNKWIKGWNVGTPGKDGYNKDFSQWAERDLTDMILRNRNRACVIMWSIGNEIDYPNDPYTHEVLNTGRNPQIYGKGYQVGNPPAKQLGVIAKRLVAAAKRVDNTRPITAALAGVVMSNETTYPDELDVVGYNYQEYRYADDHNKYPNRIIYGSENGQSNEAWRAVADNDFISAQFLWAGFDFLGEARAWPIRSSGAGMLDLAGYTKSQFHFRKSVWRDEPSISMLTSKIEKGRGFHEQCECWDHAAGDSIAITVFTNLEEAELFVNGKSLGVKRRESGSTRLSWRSVFSHGEIVVKGLRDGKEFSSKKLQSAATASKIVAVSDRAVVAAHRDSVAHIDVSVTDDNGVAVFRGDQEMEIVVTGPGKLIGLESGDLSSHEDYKSTKRRLYHGRLLAYIQASAKGQIRIEVRSPGLTTASLVLKAE</sequence>
<evidence type="ECO:0000259" key="5">
    <source>
        <dbReference type="Pfam" id="PF02836"/>
    </source>
</evidence>
<evidence type="ECO:0000259" key="6">
    <source>
        <dbReference type="Pfam" id="PF02837"/>
    </source>
</evidence>
<feature type="domain" description="Glycoside hydrolase family 2 immunoglobulin-like beta-sandwich" evidence="4">
    <location>
        <begin position="195"/>
        <end position="295"/>
    </location>
</feature>
<dbReference type="Proteomes" id="UP000251889">
    <property type="component" value="Unassembled WGS sequence"/>
</dbReference>
<dbReference type="Pfam" id="PF16355">
    <property type="entry name" value="DUF4982"/>
    <property type="match status" value="1"/>
</dbReference>
<protein>
    <submittedName>
        <fullName evidence="9">Beta-galactosidase</fullName>
    </submittedName>
</protein>
<dbReference type="InterPro" id="IPR051913">
    <property type="entry name" value="GH2_Domain-Containing"/>
</dbReference>
<evidence type="ECO:0000256" key="1">
    <source>
        <dbReference type="ARBA" id="ARBA00007401"/>
    </source>
</evidence>
<keyword evidence="3" id="KW-0326">Glycosidase</keyword>
<dbReference type="GO" id="GO:0004553">
    <property type="term" value="F:hydrolase activity, hydrolyzing O-glycosyl compounds"/>
    <property type="evidence" value="ECO:0007669"/>
    <property type="project" value="InterPro"/>
</dbReference>
<dbReference type="InterPro" id="IPR006104">
    <property type="entry name" value="Glyco_hydro_2_N"/>
</dbReference>
<gene>
    <name evidence="9" type="ORF">DQQ10_07255</name>
</gene>
<dbReference type="InterPro" id="IPR008979">
    <property type="entry name" value="Galactose-bd-like_sf"/>
</dbReference>
<evidence type="ECO:0000259" key="8">
    <source>
        <dbReference type="Pfam" id="PF18565"/>
    </source>
</evidence>
<dbReference type="InterPro" id="IPR006101">
    <property type="entry name" value="Glyco_hydro_2"/>
</dbReference>
<dbReference type="InterPro" id="IPR023232">
    <property type="entry name" value="Glyco_hydro_2_AS"/>
</dbReference>
<evidence type="ECO:0000256" key="3">
    <source>
        <dbReference type="ARBA" id="ARBA00023295"/>
    </source>
</evidence>